<comment type="caution">
    <text evidence="2">The sequence shown here is derived from an EMBL/GenBank/DDBJ whole genome shotgun (WGS) entry which is preliminary data.</text>
</comment>
<protein>
    <submittedName>
        <fullName evidence="2">Uncharacterized protein</fullName>
    </submittedName>
</protein>
<evidence type="ECO:0000313" key="3">
    <source>
        <dbReference type="Proteomes" id="UP000004185"/>
    </source>
</evidence>
<dbReference type="EMBL" id="AEWY01000002">
    <property type="protein sequence ID" value="EGC23294.1"/>
    <property type="molecule type" value="Genomic_DNA"/>
</dbReference>
<dbReference type="HOGENOM" id="CLU_204038_0_0_9"/>
<reference evidence="2 3" key="1">
    <citation type="submission" date="2011-01" db="EMBL/GenBank/DDBJ databases">
        <authorList>
            <person name="Muzny D."/>
            <person name="Qin X."/>
            <person name="Deng J."/>
            <person name="Jiang H."/>
            <person name="Liu Y."/>
            <person name="Qu J."/>
            <person name="Song X.-Z."/>
            <person name="Zhang L."/>
            <person name="Thornton R."/>
            <person name="Coyle M."/>
            <person name="Francisco L."/>
            <person name="Jackson L."/>
            <person name="Javaid M."/>
            <person name="Korchina V."/>
            <person name="Kovar C."/>
            <person name="Mata R."/>
            <person name="Mathew T."/>
            <person name="Ngo R."/>
            <person name="Nguyen L."/>
            <person name="Nguyen N."/>
            <person name="Okwuonu G."/>
            <person name="Ongeri F."/>
            <person name="Pham C."/>
            <person name="Simmons D."/>
            <person name="Wilczek-Boney K."/>
            <person name="Hale W."/>
            <person name="Jakkamsetti A."/>
            <person name="Pham P."/>
            <person name="Ruth R."/>
            <person name="San Lucas F."/>
            <person name="Warren J."/>
            <person name="Zhang J."/>
            <person name="Zhao Z."/>
            <person name="Zhou C."/>
            <person name="Zhu D."/>
            <person name="Lee S."/>
            <person name="Bess C."/>
            <person name="Blankenburg K."/>
            <person name="Forbes L."/>
            <person name="Fu Q."/>
            <person name="Gubbala S."/>
            <person name="Hirani K."/>
            <person name="Jayaseelan J.C."/>
            <person name="Lara F."/>
            <person name="Munidasa M."/>
            <person name="Palculict T."/>
            <person name="Patil S."/>
            <person name="Pu L.-L."/>
            <person name="Saada N."/>
            <person name="Tang L."/>
            <person name="Weissenberger G."/>
            <person name="Zhu Y."/>
            <person name="Hemphill L."/>
            <person name="Shang Y."/>
            <person name="Youmans B."/>
            <person name="Ayvaz T."/>
            <person name="Ross M."/>
            <person name="Santibanez J."/>
            <person name="Aqrawi P."/>
            <person name="Gross S."/>
            <person name="Joshi V."/>
            <person name="Fowler G."/>
            <person name="Nazareth L."/>
            <person name="Reid J."/>
            <person name="Worley K."/>
            <person name="Petrosino J."/>
            <person name="Highlander S."/>
            <person name="Gibbs R."/>
        </authorList>
    </citation>
    <scope>NUCLEOTIDE SEQUENCE [LARGE SCALE GENOMIC DNA]</scope>
    <source>
        <strain evidence="2 3">SK353</strain>
    </source>
</reference>
<keyword evidence="1" id="KW-1133">Transmembrane helix</keyword>
<proteinExistence type="predicted"/>
<organism evidence="2 3">
    <name type="scientific">Streptococcus sanguinis SK353</name>
    <dbReference type="NCBI Taxonomy" id="888815"/>
    <lineage>
        <taxon>Bacteria</taxon>
        <taxon>Bacillati</taxon>
        <taxon>Bacillota</taxon>
        <taxon>Bacilli</taxon>
        <taxon>Lactobacillales</taxon>
        <taxon>Streptococcaceae</taxon>
        <taxon>Streptococcus</taxon>
    </lineage>
</organism>
<evidence type="ECO:0000313" key="2">
    <source>
        <dbReference type="EMBL" id="EGC23294.1"/>
    </source>
</evidence>
<dbReference type="Proteomes" id="UP000004185">
    <property type="component" value="Unassembled WGS sequence"/>
</dbReference>
<gene>
    <name evidence="2" type="ORF">HMPREF9388_0203</name>
</gene>
<keyword evidence="1" id="KW-0812">Transmembrane</keyword>
<keyword evidence="1" id="KW-0472">Membrane</keyword>
<evidence type="ECO:0000256" key="1">
    <source>
        <dbReference type="SAM" id="Phobius"/>
    </source>
</evidence>
<dbReference type="AlphaFoldDB" id="F0FC20"/>
<accession>F0FC20</accession>
<sequence>MQVRIALKLDISYFSESVHITDQPNKNRFRQLIIFTLFFFIYCLFYQKKSQKPIIRKDFKNFFKVFHKG</sequence>
<name>F0FC20_STRSA</name>
<feature type="transmembrane region" description="Helical" evidence="1">
    <location>
        <begin position="29"/>
        <end position="47"/>
    </location>
</feature>